<evidence type="ECO:0000313" key="3">
    <source>
        <dbReference type="Proteomes" id="UP001153076"/>
    </source>
</evidence>
<keyword evidence="1" id="KW-0732">Signal</keyword>
<dbReference type="PANTHER" id="PTHR36403">
    <property type="entry name" value="PROTEIN COFACTOR ASSEMBLY OF COMPLEX C SUBUNIT B CCB2, CHLOROPLASTIC"/>
    <property type="match status" value="1"/>
</dbReference>
<feature type="signal peptide" evidence="1">
    <location>
        <begin position="1"/>
        <end position="20"/>
    </location>
</feature>
<dbReference type="OrthoDB" id="514937at2759"/>
<protein>
    <recommendedName>
        <fullName evidence="4">Protein COFACTOR ASSEMBLY OF COMPLEX C SUBUNIT B CCB2, chloroplastic</fullName>
    </recommendedName>
</protein>
<comment type="caution">
    <text evidence="2">The sequence shown here is derived from an EMBL/GenBank/DDBJ whole genome shotgun (WGS) entry which is preliminary data.</text>
</comment>
<sequence length="301" mass="33328">MSALGGNLLLPLNVPIAVRAKCCCYLPATAPLKTRRNQRRAWKLWAQSDHFRQSTISQQQVNLSVLRFTFGIPWLDESYLPRLIGYGFGSLILLNHFIGSNSPVPSAQLVSEALGLSLAAFSVTLPVVGKFLRGATTEELTTLPERAQQIFVMSENISDNLKEDLAWTSYVLLCNTKSLSVLIYLQHVLCVRGYWKVPEDLLKDEILNWFIGQITKFGLVDVKDALYFPQSTGSMLEGAIPDGTGSILIQPVPGKGKENIAGFVLLASSISYAYGDKDRLWIQAIANKFRGETRNTDSELS</sequence>
<keyword evidence="3" id="KW-1185">Reference proteome</keyword>
<evidence type="ECO:0000256" key="1">
    <source>
        <dbReference type="SAM" id="SignalP"/>
    </source>
</evidence>
<dbReference type="AlphaFoldDB" id="A0A9Q1K6L0"/>
<gene>
    <name evidence="2" type="ORF">Cgig2_003744</name>
</gene>
<dbReference type="GO" id="GO:0010190">
    <property type="term" value="P:cytochrome b6f complex assembly"/>
    <property type="evidence" value="ECO:0007669"/>
    <property type="project" value="InterPro"/>
</dbReference>
<dbReference type="Pfam" id="PF11152">
    <property type="entry name" value="CCB2_CCB4"/>
    <property type="match status" value="1"/>
</dbReference>
<organism evidence="2 3">
    <name type="scientific">Carnegiea gigantea</name>
    <dbReference type="NCBI Taxonomy" id="171969"/>
    <lineage>
        <taxon>Eukaryota</taxon>
        <taxon>Viridiplantae</taxon>
        <taxon>Streptophyta</taxon>
        <taxon>Embryophyta</taxon>
        <taxon>Tracheophyta</taxon>
        <taxon>Spermatophyta</taxon>
        <taxon>Magnoliopsida</taxon>
        <taxon>eudicotyledons</taxon>
        <taxon>Gunneridae</taxon>
        <taxon>Pentapetalae</taxon>
        <taxon>Caryophyllales</taxon>
        <taxon>Cactineae</taxon>
        <taxon>Cactaceae</taxon>
        <taxon>Cactoideae</taxon>
        <taxon>Echinocereeae</taxon>
        <taxon>Carnegiea</taxon>
    </lineage>
</organism>
<dbReference type="Proteomes" id="UP001153076">
    <property type="component" value="Unassembled WGS sequence"/>
</dbReference>
<evidence type="ECO:0008006" key="4">
    <source>
        <dbReference type="Google" id="ProtNLM"/>
    </source>
</evidence>
<accession>A0A9Q1K6L0</accession>
<name>A0A9Q1K6L0_9CARY</name>
<reference evidence="2" key="1">
    <citation type="submission" date="2022-04" db="EMBL/GenBank/DDBJ databases">
        <title>Carnegiea gigantea Genome sequencing and assembly v2.</title>
        <authorList>
            <person name="Copetti D."/>
            <person name="Sanderson M.J."/>
            <person name="Burquez A."/>
            <person name="Wojciechowski M.F."/>
        </authorList>
    </citation>
    <scope>NUCLEOTIDE SEQUENCE</scope>
    <source>
        <strain evidence="2">SGP5-SGP5p</strain>
        <tissue evidence="2">Aerial part</tissue>
    </source>
</reference>
<dbReference type="PANTHER" id="PTHR36403:SF1">
    <property type="entry name" value="PROTEIN COFACTOR ASSEMBLY OF COMPLEX C SUBUNIT B CCB2, CHLOROPLASTIC"/>
    <property type="match status" value="1"/>
</dbReference>
<dbReference type="InterPro" id="IPR044970">
    <property type="entry name" value="CCB2"/>
</dbReference>
<dbReference type="EMBL" id="JAKOGI010000261">
    <property type="protein sequence ID" value="KAJ8438281.1"/>
    <property type="molecule type" value="Genomic_DNA"/>
</dbReference>
<feature type="chain" id="PRO_5040505760" description="Protein COFACTOR ASSEMBLY OF COMPLEX C SUBUNIT B CCB2, chloroplastic" evidence="1">
    <location>
        <begin position="21"/>
        <end position="301"/>
    </location>
</feature>
<dbReference type="InterPro" id="IPR021325">
    <property type="entry name" value="CCB2/CCB4"/>
</dbReference>
<proteinExistence type="predicted"/>
<evidence type="ECO:0000313" key="2">
    <source>
        <dbReference type="EMBL" id="KAJ8438281.1"/>
    </source>
</evidence>